<reference evidence="2 3" key="1">
    <citation type="submission" date="2020-02" db="EMBL/GenBank/DDBJ databases">
        <authorList>
            <person name="Ferguson B K."/>
        </authorList>
    </citation>
    <scope>NUCLEOTIDE SEQUENCE [LARGE SCALE GENOMIC DNA]</scope>
</reference>
<protein>
    <submittedName>
        <fullName evidence="2">Uncharacterized protein</fullName>
    </submittedName>
</protein>
<feature type="compositionally biased region" description="Polar residues" evidence="1">
    <location>
        <begin position="235"/>
        <end position="245"/>
    </location>
</feature>
<dbReference type="AlphaFoldDB" id="A0A6H5GFY2"/>
<evidence type="ECO:0000256" key="1">
    <source>
        <dbReference type="SAM" id="MobiDB-lite"/>
    </source>
</evidence>
<dbReference type="EMBL" id="CADCXU010011995">
    <property type="protein sequence ID" value="CAB0002366.1"/>
    <property type="molecule type" value="Genomic_DNA"/>
</dbReference>
<evidence type="ECO:0000313" key="3">
    <source>
        <dbReference type="Proteomes" id="UP000479000"/>
    </source>
</evidence>
<feature type="non-terminal residue" evidence="2">
    <location>
        <position position="245"/>
    </location>
</feature>
<dbReference type="Proteomes" id="UP000479000">
    <property type="component" value="Unassembled WGS sequence"/>
</dbReference>
<keyword evidence="3" id="KW-1185">Reference proteome</keyword>
<sequence length="245" mass="27575">MDSKVKFVVDFGSNRWPSNVFCSARNGGQKCPIQTAEPPQEMPTVHQAEFQNMIEITFDSIHAKPQCSNLNRQTSRSNFNANPRFELETQIEWKLCVPRKFTSLSTGLDGQASISTKPTLSTTTTTATFTSHVDTFDTNSINSSRDQIRLKIQQKNVQNKMPTLHLNIQFLLRGTSEALHPRKPFACQIEQNNYSRFTPSRNSRLNMGHFHFESQSADHRPSLSGVRFKPGSDLPKTSSPSTAVV</sequence>
<evidence type="ECO:0000313" key="2">
    <source>
        <dbReference type="EMBL" id="CAB0002366.1"/>
    </source>
</evidence>
<feature type="region of interest" description="Disordered" evidence="1">
    <location>
        <begin position="214"/>
        <end position="245"/>
    </location>
</feature>
<organism evidence="2 3">
    <name type="scientific">Nesidiocoris tenuis</name>
    <dbReference type="NCBI Taxonomy" id="355587"/>
    <lineage>
        <taxon>Eukaryota</taxon>
        <taxon>Metazoa</taxon>
        <taxon>Ecdysozoa</taxon>
        <taxon>Arthropoda</taxon>
        <taxon>Hexapoda</taxon>
        <taxon>Insecta</taxon>
        <taxon>Pterygota</taxon>
        <taxon>Neoptera</taxon>
        <taxon>Paraneoptera</taxon>
        <taxon>Hemiptera</taxon>
        <taxon>Heteroptera</taxon>
        <taxon>Panheteroptera</taxon>
        <taxon>Cimicomorpha</taxon>
        <taxon>Miridae</taxon>
        <taxon>Dicyphina</taxon>
        <taxon>Nesidiocoris</taxon>
    </lineage>
</organism>
<accession>A0A6H5GFY2</accession>
<name>A0A6H5GFY2_9HEMI</name>
<gene>
    <name evidence="2" type="ORF">NTEN_LOCUS8153</name>
</gene>
<proteinExistence type="predicted"/>